<protein>
    <recommendedName>
        <fullName evidence="2">undecaprenyl-diphosphate phosphatase</fullName>
        <ecNumber evidence="2">3.6.1.27</ecNumber>
    </recommendedName>
    <alternativeName>
        <fullName evidence="8">Undecaprenyl pyrophosphate phosphatase</fullName>
    </alternativeName>
</protein>
<organism evidence="12 13">
    <name type="scientific">Thalassotalea marina</name>
    <dbReference type="NCBI Taxonomy" id="1673741"/>
    <lineage>
        <taxon>Bacteria</taxon>
        <taxon>Pseudomonadati</taxon>
        <taxon>Pseudomonadota</taxon>
        <taxon>Gammaproteobacteria</taxon>
        <taxon>Alteromonadales</taxon>
        <taxon>Colwelliaceae</taxon>
        <taxon>Thalassotalea</taxon>
    </lineage>
</organism>
<dbReference type="CDD" id="cd01610">
    <property type="entry name" value="PAP2_like"/>
    <property type="match status" value="1"/>
</dbReference>
<evidence type="ECO:0000256" key="5">
    <source>
        <dbReference type="ARBA" id="ARBA00022801"/>
    </source>
</evidence>
<dbReference type="EMBL" id="BNCK01000006">
    <property type="protein sequence ID" value="GHF97858.1"/>
    <property type="molecule type" value="Genomic_DNA"/>
</dbReference>
<feature type="transmembrane region" description="Helical" evidence="10">
    <location>
        <begin position="51"/>
        <end position="77"/>
    </location>
</feature>
<reference evidence="12" key="1">
    <citation type="journal article" date="2014" name="Int. J. Syst. Evol. Microbiol.">
        <title>Complete genome sequence of Corynebacterium casei LMG S-19264T (=DSM 44701T), isolated from a smear-ripened cheese.</title>
        <authorList>
            <consortium name="US DOE Joint Genome Institute (JGI-PGF)"/>
            <person name="Walter F."/>
            <person name="Albersmeier A."/>
            <person name="Kalinowski J."/>
            <person name="Ruckert C."/>
        </authorList>
    </citation>
    <scope>NUCLEOTIDE SEQUENCE</scope>
    <source>
        <strain evidence="12">KCTC 42731</strain>
    </source>
</reference>
<evidence type="ECO:0000256" key="6">
    <source>
        <dbReference type="ARBA" id="ARBA00022989"/>
    </source>
</evidence>
<dbReference type="EC" id="3.6.1.27" evidence="2"/>
<dbReference type="SMART" id="SM00014">
    <property type="entry name" value="acidPPc"/>
    <property type="match status" value="1"/>
</dbReference>
<evidence type="ECO:0000256" key="7">
    <source>
        <dbReference type="ARBA" id="ARBA00023136"/>
    </source>
</evidence>
<evidence type="ECO:0000256" key="1">
    <source>
        <dbReference type="ARBA" id="ARBA00004651"/>
    </source>
</evidence>
<dbReference type="Gene3D" id="1.20.144.10">
    <property type="entry name" value="Phosphatidic acid phosphatase type 2/haloperoxidase"/>
    <property type="match status" value="1"/>
</dbReference>
<evidence type="ECO:0000259" key="11">
    <source>
        <dbReference type="SMART" id="SM00014"/>
    </source>
</evidence>
<evidence type="ECO:0000256" key="10">
    <source>
        <dbReference type="SAM" id="Phobius"/>
    </source>
</evidence>
<evidence type="ECO:0000256" key="9">
    <source>
        <dbReference type="ARBA" id="ARBA00047594"/>
    </source>
</evidence>
<keyword evidence="6 10" id="KW-1133">Transmembrane helix</keyword>
<keyword evidence="3" id="KW-1003">Cell membrane</keyword>
<gene>
    <name evidence="12" type="ORF">GCM10017161_27690</name>
</gene>
<keyword evidence="13" id="KW-1185">Reference proteome</keyword>
<dbReference type="InterPro" id="IPR000326">
    <property type="entry name" value="PAP2/HPO"/>
</dbReference>
<dbReference type="Proteomes" id="UP000623842">
    <property type="component" value="Unassembled WGS sequence"/>
</dbReference>
<dbReference type="SUPFAM" id="SSF48317">
    <property type="entry name" value="Acid phosphatase/Vanadium-dependent haloperoxidase"/>
    <property type="match status" value="1"/>
</dbReference>
<dbReference type="PANTHER" id="PTHR14969:SF62">
    <property type="entry name" value="DECAPRENYLPHOSPHORYL-5-PHOSPHORIBOSE PHOSPHATASE RV3807C-RELATED"/>
    <property type="match status" value="1"/>
</dbReference>
<sequence>MLALLAFAIERPIYYVLKNVLKRRRPPEVVPDFTSIIRASDQFSFPSGHTMAAFLLAGLAAMSIGVAAFPLYIWACLVAASRVILGVHFPSDTIAGALLGTSIAYGVVTL</sequence>
<evidence type="ECO:0000313" key="13">
    <source>
        <dbReference type="Proteomes" id="UP000623842"/>
    </source>
</evidence>
<proteinExistence type="predicted"/>
<comment type="catalytic activity">
    <reaction evidence="9">
        <text>di-trans,octa-cis-undecaprenyl diphosphate + H2O = di-trans,octa-cis-undecaprenyl phosphate + phosphate + H(+)</text>
        <dbReference type="Rhea" id="RHEA:28094"/>
        <dbReference type="ChEBI" id="CHEBI:15377"/>
        <dbReference type="ChEBI" id="CHEBI:15378"/>
        <dbReference type="ChEBI" id="CHEBI:43474"/>
        <dbReference type="ChEBI" id="CHEBI:58405"/>
        <dbReference type="ChEBI" id="CHEBI:60392"/>
        <dbReference type="EC" id="3.6.1.27"/>
    </reaction>
</comment>
<dbReference type="GO" id="GO:0005886">
    <property type="term" value="C:plasma membrane"/>
    <property type="evidence" value="ECO:0007669"/>
    <property type="project" value="UniProtKB-SubCell"/>
</dbReference>
<accession>A0A919ELV1</accession>
<feature type="domain" description="Phosphatidic acid phosphatase type 2/haloperoxidase" evidence="11">
    <location>
        <begin position="1"/>
        <end position="108"/>
    </location>
</feature>
<comment type="caution">
    <text evidence="12">The sequence shown here is derived from an EMBL/GenBank/DDBJ whole genome shotgun (WGS) entry which is preliminary data.</text>
</comment>
<dbReference type="GO" id="GO:0050380">
    <property type="term" value="F:undecaprenyl-diphosphatase activity"/>
    <property type="evidence" value="ECO:0007669"/>
    <property type="project" value="UniProtKB-EC"/>
</dbReference>
<evidence type="ECO:0000256" key="2">
    <source>
        <dbReference type="ARBA" id="ARBA00012374"/>
    </source>
</evidence>
<evidence type="ECO:0000256" key="8">
    <source>
        <dbReference type="ARBA" id="ARBA00032707"/>
    </source>
</evidence>
<dbReference type="AlphaFoldDB" id="A0A919ELV1"/>
<dbReference type="PANTHER" id="PTHR14969">
    <property type="entry name" value="SPHINGOSINE-1-PHOSPHATE PHOSPHOHYDROLASE"/>
    <property type="match status" value="1"/>
</dbReference>
<keyword evidence="4 10" id="KW-0812">Transmembrane</keyword>
<reference evidence="12" key="2">
    <citation type="submission" date="2020-09" db="EMBL/GenBank/DDBJ databases">
        <authorList>
            <person name="Sun Q."/>
            <person name="Kim S."/>
        </authorList>
    </citation>
    <scope>NUCLEOTIDE SEQUENCE</scope>
    <source>
        <strain evidence="12">KCTC 42731</strain>
    </source>
</reference>
<dbReference type="InterPro" id="IPR036938">
    <property type="entry name" value="PAP2/HPO_sf"/>
</dbReference>
<feature type="transmembrane region" description="Helical" evidence="10">
    <location>
        <begin position="89"/>
        <end position="108"/>
    </location>
</feature>
<name>A0A919ELV1_9GAMM</name>
<evidence type="ECO:0000256" key="4">
    <source>
        <dbReference type="ARBA" id="ARBA00022692"/>
    </source>
</evidence>
<keyword evidence="7 10" id="KW-0472">Membrane</keyword>
<dbReference type="Pfam" id="PF01569">
    <property type="entry name" value="PAP2"/>
    <property type="match status" value="1"/>
</dbReference>
<comment type="subcellular location">
    <subcellularLocation>
        <location evidence="1">Cell membrane</location>
        <topology evidence="1">Multi-pass membrane protein</topology>
    </subcellularLocation>
</comment>
<keyword evidence="5" id="KW-0378">Hydrolase</keyword>
<evidence type="ECO:0000256" key="3">
    <source>
        <dbReference type="ARBA" id="ARBA00022475"/>
    </source>
</evidence>
<evidence type="ECO:0000313" key="12">
    <source>
        <dbReference type="EMBL" id="GHF97858.1"/>
    </source>
</evidence>